<keyword evidence="3" id="KW-0489">Methyltransferase</keyword>
<accession>A0A2Z2NKA1</accession>
<keyword evidence="6" id="KW-0145">Chemotaxis</keyword>
<dbReference type="Pfam" id="PF01739">
    <property type="entry name" value="CheR"/>
    <property type="match status" value="1"/>
</dbReference>
<dbReference type="InterPro" id="IPR005467">
    <property type="entry name" value="His_kinase_dom"/>
</dbReference>
<feature type="coiled-coil region" evidence="7">
    <location>
        <begin position="642"/>
        <end position="715"/>
    </location>
</feature>
<dbReference type="SUPFAM" id="SSF47757">
    <property type="entry name" value="Chemotaxis receptor methyltransferase CheR, N-terminal domain"/>
    <property type="match status" value="1"/>
</dbReference>
<dbReference type="InterPro" id="IPR003594">
    <property type="entry name" value="HATPase_dom"/>
</dbReference>
<dbReference type="SMART" id="SM00387">
    <property type="entry name" value="HATPase_c"/>
    <property type="match status" value="1"/>
</dbReference>
<dbReference type="KEGG" id="gai:IMCC3135_04110"/>
<feature type="domain" description="CheB-type methylesterase" evidence="10">
    <location>
        <begin position="9"/>
        <end position="197"/>
    </location>
</feature>
<dbReference type="InterPro" id="IPR000673">
    <property type="entry name" value="Sig_transdc_resp-reg_Me-estase"/>
</dbReference>
<dbReference type="Gene3D" id="3.40.50.180">
    <property type="entry name" value="Methylesterase CheB, C-terminal domain"/>
    <property type="match status" value="1"/>
</dbReference>
<evidence type="ECO:0000256" key="7">
    <source>
        <dbReference type="SAM" id="Coils"/>
    </source>
</evidence>
<dbReference type="GO" id="GO:0000156">
    <property type="term" value="F:phosphorelay response regulator activity"/>
    <property type="evidence" value="ECO:0007669"/>
    <property type="project" value="InterPro"/>
</dbReference>
<dbReference type="SMART" id="SM00086">
    <property type="entry name" value="PAC"/>
    <property type="match status" value="1"/>
</dbReference>
<evidence type="ECO:0000256" key="6">
    <source>
        <dbReference type="PROSITE-ProRule" id="PRU00050"/>
    </source>
</evidence>
<evidence type="ECO:0000259" key="9">
    <source>
        <dbReference type="PROSITE" id="PS50113"/>
    </source>
</evidence>
<reference evidence="12 13" key="1">
    <citation type="submission" date="2016-12" db="EMBL/GenBank/DDBJ databases">
        <authorList>
            <person name="Song W.-J."/>
            <person name="Kurnit D.M."/>
        </authorList>
    </citation>
    <scope>NUCLEOTIDE SEQUENCE [LARGE SCALE GENOMIC DNA]</scope>
    <source>
        <strain evidence="12 13">IMCC3135</strain>
    </source>
</reference>
<feature type="active site" evidence="6">
    <location>
        <position position="46"/>
    </location>
</feature>
<evidence type="ECO:0000256" key="4">
    <source>
        <dbReference type="ARBA" id="ARBA00022679"/>
    </source>
</evidence>
<dbReference type="GO" id="GO:0008983">
    <property type="term" value="F:protein-glutamate O-methyltransferase activity"/>
    <property type="evidence" value="ECO:0007669"/>
    <property type="project" value="UniProtKB-EC"/>
</dbReference>
<dbReference type="GO" id="GO:0005737">
    <property type="term" value="C:cytoplasm"/>
    <property type="evidence" value="ECO:0007669"/>
    <property type="project" value="InterPro"/>
</dbReference>
<protein>
    <submittedName>
        <fullName evidence="12">Phytochrome-like protein cph1</fullName>
        <ecNumber evidence="12">2.7.13.3</ecNumber>
    </submittedName>
</protein>
<sequence length="1321" mass="146797">MESNESSEPQPFWVGIGASAGGLEALRAVVRQLDTGLNTTYIVAQHMSPHHKSLLTEIIGRETTLPVLDVTNNLVPAAGTIYITPPNTNVLVKEGRIYLQQPTNSKVTPKPSVDLFLASLAVSQGPGAIAIILSGTGSDGAAGMKAISEAGGLCIAQDEHTAKYTGMPLASQDTGIVDLVLSPEEIGKAFHRFIETPRNLDSLQNAQLSNDALEGLIRLLYKQTRVDFRHYKTATVRRRVERRMAAVDASSVDDYLDIARESEEEVGLLFKDLMITVTSFFRDPDEFDALRLHVAFLIKERKGKDIRVWIAGVATGEEVYSIAMLFADVLGSLTNFSAAKLQFFATDIDAEAITLARRGFYAEASLGALDNERLKAYFDPSPGGYTVKKSIRERVVFSLHDVTRDPPFQKIDLISCRNLLIYFQASLQAKVFDRFHFALRDKALLFLGKSEAVSASPKLFLPLRPDKHIFRQSSSRRQRIGSQPLTTRYLAPVVRADSKSVSVEQLNAVANQLESLIRAIGPNAILVNREVQILKVFGNIDAYSGLSASARIDTSVTSLLREPWSLDIRTAVPSVLRNGIMYEGLAQQAPADATHRTRLVIYPMADLEQENHLALVVFKSWVDNCEVAEYDSGDNTLQAETIRELTRELDIARGDLQFTVEQLETANEELQALNEEFQSSNEELQSTNEELETSNEELQSTNEELSTVNEEMNVNAQQLRTVNASQRNILDNVQAPMIVVDRQLYIVDSSLSAQMWFQLPADVEAPHLSRCRLPIDFPPIEALVNEAIELRKTLVRTVMLQRTNSTLSVAPYYGVDDMLSGVIVQISDNSVAVRKMKDELELIFAHTPAAIVLCERDGRVVNANPKACEWLGFTLEQPPADIRNLLPADVPLTLAHCDHTNGVDCEPVSGKKISLKGADGHARWVSLKSVPFMAGENDLEMALVVLEDETELTDQLAQARAMNHHLLLAESLSQVGYWSVGVGEASEVTWSDQVYVIHGVERTNFTPNLENGINFYHEDDVTLVRESLATAIRERSGFRFTARLRRADGELRIVRTLGLVQLDKNNEIACIFGVFQDITEAELRERRLCEARDELERSNEELSRFSYVCSHDMKEPVRLITSMVEMLQEPETRADEEDMTELLKRIGNNTHRLNAIIGSLLAYSRVEARIEFMPVDLNVVAAEISESLSLLVAERGAELKIETLPTVQGAHVHFTQLLQNLIGNSLKYMDGPSPLVKVRSHMMETGYSLIIEDNGPGIPLDMQTKIFDIFTRLELSSEVEGTGLGLAICKRIVSQYDGTIICTDSDLGGARFTILLPERLH</sequence>
<dbReference type="OrthoDB" id="9816309at2"/>
<evidence type="ECO:0000259" key="11">
    <source>
        <dbReference type="PROSITE" id="PS50123"/>
    </source>
</evidence>
<dbReference type="SMART" id="SM00388">
    <property type="entry name" value="HisKA"/>
    <property type="match status" value="1"/>
</dbReference>
<organism evidence="12 13">
    <name type="scientific">Granulosicoccus antarcticus IMCC3135</name>
    <dbReference type="NCBI Taxonomy" id="1192854"/>
    <lineage>
        <taxon>Bacteria</taxon>
        <taxon>Pseudomonadati</taxon>
        <taxon>Pseudomonadota</taxon>
        <taxon>Gammaproteobacteria</taxon>
        <taxon>Chromatiales</taxon>
        <taxon>Granulosicoccaceae</taxon>
        <taxon>Granulosicoccus</taxon>
    </lineage>
</organism>
<dbReference type="PROSITE" id="PS50123">
    <property type="entry name" value="CHER"/>
    <property type="match status" value="1"/>
</dbReference>
<dbReference type="Pfam" id="PF00512">
    <property type="entry name" value="HisKA"/>
    <property type="match status" value="1"/>
</dbReference>
<proteinExistence type="predicted"/>
<dbReference type="SUPFAM" id="SSF52738">
    <property type="entry name" value="Methylesterase CheB, C-terminal domain"/>
    <property type="match status" value="1"/>
</dbReference>
<dbReference type="PROSITE" id="PS50122">
    <property type="entry name" value="CHEB"/>
    <property type="match status" value="1"/>
</dbReference>
<dbReference type="RefSeq" id="WP_088916428.1">
    <property type="nucleotide sequence ID" value="NZ_CP018632.1"/>
</dbReference>
<keyword evidence="13" id="KW-1185">Reference proteome</keyword>
<dbReference type="InterPro" id="IPR029063">
    <property type="entry name" value="SAM-dependent_MTases_sf"/>
</dbReference>
<dbReference type="SUPFAM" id="SSF55785">
    <property type="entry name" value="PYP-like sensor domain (PAS domain)"/>
    <property type="match status" value="2"/>
</dbReference>
<dbReference type="EC" id="2.7.13.3" evidence="12"/>
<dbReference type="InterPro" id="IPR001610">
    <property type="entry name" value="PAC"/>
</dbReference>
<dbReference type="InterPro" id="IPR000780">
    <property type="entry name" value="CheR_MeTrfase"/>
</dbReference>
<dbReference type="Gene3D" id="3.30.565.10">
    <property type="entry name" value="Histidine kinase-like ATPase, C-terminal domain"/>
    <property type="match status" value="1"/>
</dbReference>
<dbReference type="Gene3D" id="1.10.287.620">
    <property type="entry name" value="Helix Hairpins"/>
    <property type="match status" value="1"/>
</dbReference>
<feature type="active site" evidence="6">
    <location>
        <position position="19"/>
    </location>
</feature>
<feature type="domain" description="Histidine kinase" evidence="8">
    <location>
        <begin position="1108"/>
        <end position="1320"/>
    </location>
</feature>
<dbReference type="InterPro" id="IPR022642">
    <property type="entry name" value="CheR_C"/>
</dbReference>
<dbReference type="PROSITE" id="PS50109">
    <property type="entry name" value="HIS_KIN"/>
    <property type="match status" value="1"/>
</dbReference>
<dbReference type="InterPro" id="IPR013655">
    <property type="entry name" value="PAS_fold_3"/>
</dbReference>
<dbReference type="InterPro" id="IPR003661">
    <property type="entry name" value="HisK_dim/P_dom"/>
</dbReference>
<dbReference type="SUPFAM" id="SSF53335">
    <property type="entry name" value="S-adenosyl-L-methionine-dependent methyltransferases"/>
    <property type="match status" value="1"/>
</dbReference>
<evidence type="ECO:0000256" key="2">
    <source>
        <dbReference type="ARBA" id="ARBA00001541"/>
    </source>
</evidence>
<feature type="domain" description="CheR-type methyltransferase" evidence="11">
    <location>
        <begin position="201"/>
        <end position="471"/>
    </location>
</feature>
<dbReference type="EMBL" id="CP018632">
    <property type="protein sequence ID" value="ASJ70935.1"/>
    <property type="molecule type" value="Genomic_DNA"/>
</dbReference>
<dbReference type="GO" id="GO:0008984">
    <property type="term" value="F:protein-glutamate methylesterase activity"/>
    <property type="evidence" value="ECO:0007669"/>
    <property type="project" value="InterPro"/>
</dbReference>
<dbReference type="CDD" id="cd00075">
    <property type="entry name" value="HATPase"/>
    <property type="match status" value="1"/>
</dbReference>
<dbReference type="Pfam" id="PF02518">
    <property type="entry name" value="HATPase_c"/>
    <property type="match status" value="1"/>
</dbReference>
<dbReference type="CDD" id="cd00130">
    <property type="entry name" value="PAS"/>
    <property type="match status" value="2"/>
</dbReference>
<feature type="domain" description="PAC" evidence="9">
    <location>
        <begin position="1038"/>
        <end position="1090"/>
    </location>
</feature>
<evidence type="ECO:0000256" key="5">
    <source>
        <dbReference type="ARBA" id="ARBA00022691"/>
    </source>
</evidence>
<dbReference type="InterPro" id="IPR036804">
    <property type="entry name" value="CheR_N_sf"/>
</dbReference>
<evidence type="ECO:0000259" key="10">
    <source>
        <dbReference type="PROSITE" id="PS50122"/>
    </source>
</evidence>
<dbReference type="GO" id="GO:0000155">
    <property type="term" value="F:phosphorelay sensor kinase activity"/>
    <property type="evidence" value="ECO:0007669"/>
    <property type="project" value="InterPro"/>
</dbReference>
<dbReference type="SMART" id="SM00091">
    <property type="entry name" value="PAS"/>
    <property type="match status" value="3"/>
</dbReference>
<dbReference type="GO" id="GO:0032259">
    <property type="term" value="P:methylation"/>
    <property type="evidence" value="ECO:0007669"/>
    <property type="project" value="UniProtKB-KW"/>
</dbReference>
<evidence type="ECO:0000256" key="3">
    <source>
        <dbReference type="ARBA" id="ARBA00022603"/>
    </source>
</evidence>
<evidence type="ECO:0000313" key="13">
    <source>
        <dbReference type="Proteomes" id="UP000250079"/>
    </source>
</evidence>
<gene>
    <name evidence="12" type="primary">cph1_2</name>
    <name evidence="12" type="ORF">IMCC3135_04110</name>
</gene>
<dbReference type="Gene3D" id="3.40.50.150">
    <property type="entry name" value="Vaccinia Virus protein VP39"/>
    <property type="match status" value="1"/>
</dbReference>
<evidence type="ECO:0000256" key="1">
    <source>
        <dbReference type="ARBA" id="ARBA00000085"/>
    </source>
</evidence>
<dbReference type="PRINTS" id="PR00996">
    <property type="entry name" value="CHERMTFRASE"/>
</dbReference>
<dbReference type="InterPro" id="IPR000700">
    <property type="entry name" value="PAS-assoc_C"/>
</dbReference>
<dbReference type="PROSITE" id="PS50113">
    <property type="entry name" value="PAC"/>
    <property type="match status" value="1"/>
</dbReference>
<keyword evidence="7" id="KW-0175">Coiled coil</keyword>
<dbReference type="SUPFAM" id="SSF47384">
    <property type="entry name" value="Homodimeric domain of signal transducing histidine kinase"/>
    <property type="match status" value="1"/>
</dbReference>
<keyword evidence="5" id="KW-0949">S-adenosyl-L-methionine</keyword>
<dbReference type="Pfam" id="PF08447">
    <property type="entry name" value="PAS_3"/>
    <property type="match status" value="1"/>
</dbReference>
<dbReference type="Proteomes" id="UP000250079">
    <property type="component" value="Chromosome"/>
</dbReference>
<comment type="catalytic activity">
    <reaction evidence="1">
        <text>ATP + protein L-histidine = ADP + protein N-phospho-L-histidine.</text>
        <dbReference type="EC" id="2.7.13.3"/>
    </reaction>
</comment>
<comment type="catalytic activity">
    <reaction evidence="2">
        <text>L-glutamyl-[protein] + S-adenosyl-L-methionine = [protein]-L-glutamate 5-O-methyl ester + S-adenosyl-L-homocysteine</text>
        <dbReference type="Rhea" id="RHEA:24452"/>
        <dbReference type="Rhea" id="RHEA-COMP:10208"/>
        <dbReference type="Rhea" id="RHEA-COMP:10311"/>
        <dbReference type="ChEBI" id="CHEBI:29973"/>
        <dbReference type="ChEBI" id="CHEBI:57856"/>
        <dbReference type="ChEBI" id="CHEBI:59789"/>
        <dbReference type="ChEBI" id="CHEBI:82795"/>
        <dbReference type="EC" id="2.1.1.80"/>
    </reaction>
</comment>
<dbReference type="NCBIfam" id="TIGR00229">
    <property type="entry name" value="sensory_box"/>
    <property type="match status" value="1"/>
</dbReference>
<dbReference type="PANTHER" id="PTHR24422:SF10">
    <property type="entry name" value="CHEMOTAXIS PROTEIN METHYLTRANSFERASE 2"/>
    <property type="match status" value="1"/>
</dbReference>
<dbReference type="SUPFAM" id="SSF55874">
    <property type="entry name" value="ATPase domain of HSP90 chaperone/DNA topoisomerase II/histidine kinase"/>
    <property type="match status" value="1"/>
</dbReference>
<dbReference type="InterPro" id="IPR035909">
    <property type="entry name" value="CheB_C"/>
</dbReference>
<keyword evidence="4 12" id="KW-0808">Transferase</keyword>
<keyword evidence="6" id="KW-0378">Hydrolase</keyword>
<dbReference type="InterPro" id="IPR022641">
    <property type="entry name" value="CheR_N"/>
</dbReference>
<dbReference type="Gene3D" id="2.10.70.100">
    <property type="match status" value="1"/>
</dbReference>
<dbReference type="Gene3D" id="3.30.450.20">
    <property type="entry name" value="PAS domain"/>
    <property type="match status" value="2"/>
</dbReference>
<dbReference type="GO" id="GO:0006935">
    <property type="term" value="P:chemotaxis"/>
    <property type="evidence" value="ECO:0007669"/>
    <property type="project" value="UniProtKB-UniRule"/>
</dbReference>
<dbReference type="CDD" id="cd00082">
    <property type="entry name" value="HisKA"/>
    <property type="match status" value="1"/>
</dbReference>
<name>A0A2Z2NKA1_9GAMM</name>
<dbReference type="InterPro" id="IPR036890">
    <property type="entry name" value="HATPase_C_sf"/>
</dbReference>
<dbReference type="Gene3D" id="1.10.155.10">
    <property type="entry name" value="Chemotaxis receptor methyltransferase CheR, N-terminal domain"/>
    <property type="match status" value="1"/>
</dbReference>
<dbReference type="SMART" id="SM00138">
    <property type="entry name" value="MeTrc"/>
    <property type="match status" value="1"/>
</dbReference>
<dbReference type="Pfam" id="PF01339">
    <property type="entry name" value="CheB_methylest"/>
    <property type="match status" value="1"/>
</dbReference>
<dbReference type="Pfam" id="PF03705">
    <property type="entry name" value="CheR_N"/>
    <property type="match status" value="1"/>
</dbReference>
<dbReference type="InterPro" id="IPR050903">
    <property type="entry name" value="Bact_Chemotaxis_MeTrfase"/>
</dbReference>
<dbReference type="CDD" id="cd16434">
    <property type="entry name" value="CheB-CheR_fusion"/>
    <property type="match status" value="1"/>
</dbReference>
<feature type="active site" evidence="6">
    <location>
        <position position="139"/>
    </location>
</feature>
<dbReference type="InterPro" id="IPR035965">
    <property type="entry name" value="PAS-like_dom_sf"/>
</dbReference>
<dbReference type="Pfam" id="PF13188">
    <property type="entry name" value="PAS_8"/>
    <property type="match status" value="1"/>
</dbReference>
<dbReference type="PANTHER" id="PTHR24422">
    <property type="entry name" value="CHEMOTAXIS PROTEIN METHYLTRANSFERASE"/>
    <property type="match status" value="1"/>
</dbReference>
<evidence type="ECO:0000259" key="8">
    <source>
        <dbReference type="PROSITE" id="PS50109"/>
    </source>
</evidence>
<dbReference type="InterPro" id="IPR036097">
    <property type="entry name" value="HisK_dim/P_sf"/>
</dbReference>
<dbReference type="Gene3D" id="1.10.287.130">
    <property type="match status" value="1"/>
</dbReference>
<dbReference type="InterPro" id="IPR000014">
    <property type="entry name" value="PAS"/>
</dbReference>
<evidence type="ECO:0000313" key="12">
    <source>
        <dbReference type="EMBL" id="ASJ70935.1"/>
    </source>
</evidence>